<dbReference type="SUPFAM" id="SSF56801">
    <property type="entry name" value="Acetyl-CoA synthetase-like"/>
    <property type="match status" value="1"/>
</dbReference>
<proteinExistence type="predicted"/>
<evidence type="ECO:0000313" key="3">
    <source>
        <dbReference type="WBParaSite" id="Hba_17695"/>
    </source>
</evidence>
<dbReference type="Proteomes" id="UP000095283">
    <property type="component" value="Unplaced"/>
</dbReference>
<name>A0A1I7XJL9_HETBA</name>
<dbReference type="WBParaSite" id="Hba_17695">
    <property type="protein sequence ID" value="Hba_17695"/>
    <property type="gene ID" value="Hba_17695"/>
</dbReference>
<keyword evidence="1" id="KW-0812">Transmembrane</keyword>
<evidence type="ECO:0000313" key="2">
    <source>
        <dbReference type="Proteomes" id="UP000095283"/>
    </source>
</evidence>
<sequence length="214" mass="24824">MYGNNYWSYENVGFIVITSFIWLLMWLTNFDLQGPTALYGDAHFSYPYDISTTGPRQMQSGQTAYEQYGRIGLFSPYTLPPPPPLHPTDDVSVSFTAGETGRPRIVMEKHSSAQRNFAKVSLYIYICKIYIRYLTRFLKYVEVLVRVLIYIRLDAGMISLDLHRLLTSMFVIKRLVKTAINTENVVITRIGTKDTCQHQLLNRVLKIKFTSYFF</sequence>
<keyword evidence="2" id="KW-1185">Reference proteome</keyword>
<organism evidence="2 3">
    <name type="scientific">Heterorhabditis bacteriophora</name>
    <name type="common">Entomopathogenic nematode worm</name>
    <dbReference type="NCBI Taxonomy" id="37862"/>
    <lineage>
        <taxon>Eukaryota</taxon>
        <taxon>Metazoa</taxon>
        <taxon>Ecdysozoa</taxon>
        <taxon>Nematoda</taxon>
        <taxon>Chromadorea</taxon>
        <taxon>Rhabditida</taxon>
        <taxon>Rhabditina</taxon>
        <taxon>Rhabditomorpha</taxon>
        <taxon>Strongyloidea</taxon>
        <taxon>Heterorhabditidae</taxon>
        <taxon>Heterorhabditis</taxon>
    </lineage>
</organism>
<keyword evidence="1" id="KW-1133">Transmembrane helix</keyword>
<reference evidence="3" key="1">
    <citation type="submission" date="2016-11" db="UniProtKB">
        <authorList>
            <consortium name="WormBaseParasite"/>
        </authorList>
    </citation>
    <scope>IDENTIFICATION</scope>
</reference>
<dbReference type="AlphaFoldDB" id="A0A1I7XJL9"/>
<feature type="transmembrane region" description="Helical" evidence="1">
    <location>
        <begin position="6"/>
        <end position="27"/>
    </location>
</feature>
<evidence type="ECO:0000256" key="1">
    <source>
        <dbReference type="SAM" id="Phobius"/>
    </source>
</evidence>
<accession>A0A1I7XJL9</accession>
<protein>
    <submittedName>
        <fullName evidence="3">Uncharacterized protein</fullName>
    </submittedName>
</protein>
<keyword evidence="1" id="KW-0472">Membrane</keyword>